<keyword evidence="6" id="KW-1185">Reference proteome</keyword>
<proteinExistence type="predicted"/>
<dbReference type="Gene3D" id="3.40.50.300">
    <property type="entry name" value="P-loop containing nucleotide triphosphate hydrolases"/>
    <property type="match status" value="1"/>
</dbReference>
<evidence type="ECO:0000256" key="2">
    <source>
        <dbReference type="ARBA" id="ARBA00022840"/>
    </source>
</evidence>
<keyword evidence="1" id="KW-0547">Nucleotide-binding</keyword>
<evidence type="ECO:0000259" key="4">
    <source>
        <dbReference type="SMART" id="SM00534"/>
    </source>
</evidence>
<evidence type="ECO:0000256" key="3">
    <source>
        <dbReference type="ARBA" id="ARBA00023125"/>
    </source>
</evidence>
<dbReference type="Gene3D" id="1.10.1420.10">
    <property type="match status" value="1"/>
</dbReference>
<feature type="domain" description="DNA mismatch repair proteins mutS family" evidence="4">
    <location>
        <begin position="246"/>
        <end position="434"/>
    </location>
</feature>
<dbReference type="PANTHER" id="PTHR11361">
    <property type="entry name" value="DNA MISMATCH REPAIR PROTEIN MUTS FAMILY MEMBER"/>
    <property type="match status" value="1"/>
</dbReference>
<keyword evidence="3" id="KW-0238">DNA-binding</keyword>
<dbReference type="InterPro" id="IPR045076">
    <property type="entry name" value="MutS"/>
</dbReference>
<organism evidence="5 6">
    <name type="scientific">Sphingobacterium faecale</name>
    <dbReference type="NCBI Taxonomy" id="2803775"/>
    <lineage>
        <taxon>Bacteria</taxon>
        <taxon>Pseudomonadati</taxon>
        <taxon>Bacteroidota</taxon>
        <taxon>Sphingobacteriia</taxon>
        <taxon>Sphingobacteriales</taxon>
        <taxon>Sphingobacteriaceae</taxon>
        <taxon>Sphingobacterium</taxon>
    </lineage>
</organism>
<dbReference type="Proteomes" id="UP000625283">
    <property type="component" value="Unassembled WGS sequence"/>
</dbReference>
<protein>
    <submittedName>
        <fullName evidence="5">DNA mismatch repair protein</fullName>
    </submittedName>
</protein>
<gene>
    <name evidence="5" type="ORF">JKG61_20800</name>
</gene>
<dbReference type="InterPro" id="IPR000432">
    <property type="entry name" value="DNA_mismatch_repair_MutS_C"/>
</dbReference>
<dbReference type="InterPro" id="IPR027417">
    <property type="entry name" value="P-loop_NTPase"/>
</dbReference>
<reference evidence="5 6" key="1">
    <citation type="submission" date="2021-01" db="EMBL/GenBank/DDBJ databases">
        <title>C459-1 draft genome sequence.</title>
        <authorList>
            <person name="Zhang X.-F."/>
        </authorList>
    </citation>
    <scope>NUCLEOTIDE SEQUENCE [LARGE SCALE GENOMIC DNA]</scope>
    <source>
        <strain evidence="6">C459-1</strain>
    </source>
</reference>
<dbReference type="RefSeq" id="WP_202104937.1">
    <property type="nucleotide sequence ID" value="NZ_JAERTY010000013.1"/>
</dbReference>
<dbReference type="SUPFAM" id="SSF52540">
    <property type="entry name" value="P-loop containing nucleoside triphosphate hydrolases"/>
    <property type="match status" value="1"/>
</dbReference>
<dbReference type="EMBL" id="JAERTY010000013">
    <property type="protein sequence ID" value="MBL1411208.1"/>
    <property type="molecule type" value="Genomic_DNA"/>
</dbReference>
<name>A0ABS1R920_9SPHI</name>
<evidence type="ECO:0000313" key="6">
    <source>
        <dbReference type="Proteomes" id="UP000625283"/>
    </source>
</evidence>
<keyword evidence="2" id="KW-0067">ATP-binding</keyword>
<dbReference type="PANTHER" id="PTHR11361:SF34">
    <property type="entry name" value="DNA MISMATCH REPAIR PROTEIN MSH1, MITOCHONDRIAL"/>
    <property type="match status" value="1"/>
</dbReference>
<dbReference type="Pfam" id="PF00488">
    <property type="entry name" value="MutS_V"/>
    <property type="match status" value="1"/>
</dbReference>
<dbReference type="SUPFAM" id="SSF48334">
    <property type="entry name" value="DNA repair protein MutS, domain III"/>
    <property type="match status" value="1"/>
</dbReference>
<evidence type="ECO:0000256" key="1">
    <source>
        <dbReference type="ARBA" id="ARBA00022741"/>
    </source>
</evidence>
<comment type="caution">
    <text evidence="5">The sequence shown here is derived from an EMBL/GenBank/DDBJ whole genome shotgun (WGS) entry which is preliminary data.</text>
</comment>
<sequence>MKPLLEIDEQSRADLGLMGDLRNSPLFKLFDHAYTRGGMQYLQQLFLNPLSSEEEIKIRIRMFSYLSAIDLDFPFPSHLFDTLERYMQHSQAQEQEREAIYLQDKEIEDGVFAMLHLLHKVESFFHSDAAMKAVGLEELVTSVLSILSLPSLQPILGVSNSKALSYSSIVAYDTLFRSIAWTEIRTLLQYLYRLDAYLAVGKIASKPGWTLPTVLPRATGVLRANGLYYPTIKGAVANSFEFSKEKRLLFLTGANMAGKSTFLRSLALALYIAHLGFPVPADSMEFSVLDGIFTTINLPDDLGMGASHFYVEVLRVKDVVESLRAGKSIFVIFDELFRGTNVKDAMEATIAVSRRFLQSENSHFVISSHIVEAADALREEGTIGFQFLPTKMEGHHPVYTYTLEDGVSDDRHGMLIIQNEQILSILEKGVTHEI</sequence>
<dbReference type="SMART" id="SM00534">
    <property type="entry name" value="MUTSac"/>
    <property type="match status" value="1"/>
</dbReference>
<accession>A0ABS1R920</accession>
<dbReference type="InterPro" id="IPR036187">
    <property type="entry name" value="DNA_mismatch_repair_MutS_sf"/>
</dbReference>
<evidence type="ECO:0000313" key="5">
    <source>
        <dbReference type="EMBL" id="MBL1411208.1"/>
    </source>
</evidence>